<dbReference type="PANTHER" id="PTHR30466">
    <property type="entry name" value="FLAVIN REDUCTASE"/>
    <property type="match status" value="1"/>
</dbReference>
<dbReference type="Pfam" id="PF01613">
    <property type="entry name" value="Flavin_Reduct"/>
    <property type="match status" value="1"/>
</dbReference>
<evidence type="ECO:0000256" key="1">
    <source>
        <dbReference type="ARBA" id="ARBA00023002"/>
    </source>
</evidence>
<dbReference type="InterPro" id="IPR012349">
    <property type="entry name" value="Split_barrel_FMN-bd"/>
</dbReference>
<dbReference type="PANTHER" id="PTHR30466:SF1">
    <property type="entry name" value="FMN REDUCTASE (NADH) RUTF"/>
    <property type="match status" value="1"/>
</dbReference>
<keyword evidence="1" id="KW-0560">Oxidoreductase</keyword>
<dbReference type="SUPFAM" id="SSF50475">
    <property type="entry name" value="FMN-binding split barrel"/>
    <property type="match status" value="1"/>
</dbReference>
<protein>
    <submittedName>
        <fullName evidence="3">Flavin reductase family protein</fullName>
    </submittedName>
</protein>
<evidence type="ECO:0000259" key="2">
    <source>
        <dbReference type="SMART" id="SM00903"/>
    </source>
</evidence>
<feature type="domain" description="Flavin reductase like" evidence="2">
    <location>
        <begin position="63"/>
        <end position="212"/>
    </location>
</feature>
<dbReference type="Proteomes" id="UP000832097">
    <property type="component" value="Chromosome"/>
</dbReference>
<evidence type="ECO:0000313" key="4">
    <source>
        <dbReference type="Proteomes" id="UP000832097"/>
    </source>
</evidence>
<evidence type="ECO:0000313" key="3">
    <source>
        <dbReference type="EMBL" id="UOE42762.1"/>
    </source>
</evidence>
<reference evidence="3 4" key="1">
    <citation type="submission" date="2022-03" db="EMBL/GenBank/DDBJ databases">
        <title>Mucilaginibacter sp. isolated from the gut of Protaetia brevitarsis seulensis larvae.</title>
        <authorList>
            <person name="Won M."/>
            <person name="Kim S.-J."/>
            <person name="Kwon S.-W."/>
        </authorList>
    </citation>
    <scope>NUCLEOTIDE SEQUENCE [LARGE SCALE GENOMIC DNA]</scope>
    <source>
        <strain evidence="3 4">CFWR-12</strain>
    </source>
</reference>
<dbReference type="RefSeq" id="WP_243553694.1">
    <property type="nucleotide sequence ID" value="NZ_CP094528.1"/>
</dbReference>
<dbReference type="InterPro" id="IPR002563">
    <property type="entry name" value="Flavin_Rdtase-like_dom"/>
</dbReference>
<name>A0ABY4BU78_9MICO</name>
<dbReference type="SMART" id="SM00903">
    <property type="entry name" value="Flavin_Reduct"/>
    <property type="match status" value="1"/>
</dbReference>
<organism evidence="3 4">
    <name type="scientific">Agromyces larvae</name>
    <dbReference type="NCBI Taxonomy" id="2929802"/>
    <lineage>
        <taxon>Bacteria</taxon>
        <taxon>Bacillati</taxon>
        <taxon>Actinomycetota</taxon>
        <taxon>Actinomycetes</taxon>
        <taxon>Micrococcales</taxon>
        <taxon>Microbacteriaceae</taxon>
        <taxon>Agromyces</taxon>
    </lineage>
</organism>
<dbReference type="Gene3D" id="2.30.110.10">
    <property type="entry name" value="Electron Transport, Fmn-binding Protein, Chain A"/>
    <property type="match status" value="1"/>
</dbReference>
<accession>A0ABY4BU78</accession>
<gene>
    <name evidence="3" type="ORF">MTO99_11225</name>
</gene>
<proteinExistence type="predicted"/>
<dbReference type="InterPro" id="IPR050268">
    <property type="entry name" value="NADH-dep_flavin_reductase"/>
</dbReference>
<dbReference type="EMBL" id="CP094528">
    <property type="protein sequence ID" value="UOE42762.1"/>
    <property type="molecule type" value="Genomic_DNA"/>
</dbReference>
<sequence>MLVNDQCGRAGTGQSQQGYREQADMKGVVAMGVTDVAVDTTIDVAVAEIDEPGLDSTRFKLAFRNHAAGVAVVTADPGSGPVALTATSVFSVSAEPPLLVFSLSRMSSSTPFILAAETVVVHLLRSEDLALARLCSMSGADRFADTTAWERLDTGEPRFHSAHTWVRGRIVHLLDAGGSVVVVVHALEASTPGESDAESVHPLVYHNRQWHELSEISRIGE</sequence>
<keyword evidence="4" id="KW-1185">Reference proteome</keyword>